<evidence type="ECO:0000313" key="1">
    <source>
        <dbReference type="EMBL" id="WNH48487.1"/>
    </source>
</evidence>
<gene>
    <name evidence="1" type="ORF">PDM28_17790</name>
</gene>
<keyword evidence="2" id="KW-1185">Reference proteome</keyword>
<sequence length="153" mass="17410">MTHISIQRRDRARHNIQIKINILSGWIMHGVPKHPTTGLAEYFPTTLRQFKAWDGLLNSEDLRLQLPSIARIGNDTLDANQDLKASASSIIALLKARSVCASKVKQASASNKEQAQVLLKLLNIRNSELVSQQREIRRLKSQIQLLERRLEVR</sequence>
<dbReference type="Proteomes" id="UP001305421">
    <property type="component" value="Chromosome"/>
</dbReference>
<proteinExistence type="predicted"/>
<name>A0ABY9YCS1_9GAMM</name>
<reference evidence="1 2" key="1">
    <citation type="submission" date="2022-12" db="EMBL/GenBank/DDBJ databases">
        <title>Two new species, Stenotrophomonas aracearum and Stenotrophomonas oahuensis, isolated from Anthurium (Araceae family) in Hawaii.</title>
        <authorList>
            <person name="Chunag S.C."/>
            <person name="Dobhal S."/>
            <person name="Alvarez A."/>
            <person name="Arif M."/>
        </authorList>
    </citation>
    <scope>NUCLEOTIDE SEQUENCE [LARGE SCALE GENOMIC DNA]</scope>
    <source>
        <strain evidence="1 2">A5588</strain>
    </source>
</reference>
<protein>
    <recommendedName>
        <fullName evidence="3">Transposase</fullName>
    </recommendedName>
</protein>
<dbReference type="RefSeq" id="WP_125359986.1">
    <property type="nucleotide sequence ID" value="NZ_CP115543.1"/>
</dbReference>
<accession>A0ABY9YCS1</accession>
<organism evidence="1 2">
    <name type="scientific">Stenotrophomonas aracearum</name>
    <dbReference type="NCBI Taxonomy" id="3003272"/>
    <lineage>
        <taxon>Bacteria</taxon>
        <taxon>Pseudomonadati</taxon>
        <taxon>Pseudomonadota</taxon>
        <taxon>Gammaproteobacteria</taxon>
        <taxon>Lysobacterales</taxon>
        <taxon>Lysobacteraceae</taxon>
        <taxon>Stenotrophomonas</taxon>
    </lineage>
</organism>
<evidence type="ECO:0008006" key="3">
    <source>
        <dbReference type="Google" id="ProtNLM"/>
    </source>
</evidence>
<evidence type="ECO:0000313" key="2">
    <source>
        <dbReference type="Proteomes" id="UP001305421"/>
    </source>
</evidence>
<dbReference type="EMBL" id="CP115543">
    <property type="protein sequence ID" value="WNH48487.1"/>
    <property type="molecule type" value="Genomic_DNA"/>
</dbReference>